<dbReference type="PANTHER" id="PTHR10942">
    <property type="entry name" value="LEISHMANOLYSIN-LIKE PEPTIDASE"/>
    <property type="match status" value="1"/>
</dbReference>
<dbReference type="Gene3D" id="3.90.132.10">
    <property type="entry name" value="Leishmanolysin , domain 2"/>
    <property type="match status" value="1"/>
</dbReference>
<evidence type="ECO:0000256" key="1">
    <source>
        <dbReference type="ARBA" id="ARBA00005860"/>
    </source>
</evidence>
<keyword evidence="5 8" id="KW-0862">Zinc</keyword>
<accession>A0A6G0X7K1</accession>
<dbReference type="Pfam" id="PF01457">
    <property type="entry name" value="Peptidase_M8"/>
    <property type="match status" value="2"/>
</dbReference>
<evidence type="ECO:0000313" key="11">
    <source>
        <dbReference type="EMBL" id="KAF0735988.1"/>
    </source>
</evidence>
<dbReference type="AlphaFoldDB" id="A0A6G0X7K1"/>
<feature type="binding site" evidence="8">
    <location>
        <position position="254"/>
    </location>
    <ligand>
        <name>Zn(2+)</name>
        <dbReference type="ChEBI" id="CHEBI:29105"/>
        <note>catalytic</note>
    </ligand>
</feature>
<feature type="binding site" evidence="8">
    <location>
        <position position="250"/>
    </location>
    <ligand>
        <name>Zn(2+)</name>
        <dbReference type="ChEBI" id="CHEBI:29105"/>
        <note>catalytic</note>
    </ligand>
</feature>
<feature type="region of interest" description="Disordered" evidence="9">
    <location>
        <begin position="267"/>
        <end position="287"/>
    </location>
</feature>
<comment type="cofactor">
    <cofactor evidence="8">
        <name>Zn(2+)</name>
        <dbReference type="ChEBI" id="CHEBI:29105"/>
    </cofactor>
    <text evidence="8">Binds 1 zinc ion per subunit.</text>
</comment>
<evidence type="ECO:0000256" key="2">
    <source>
        <dbReference type="ARBA" id="ARBA00022670"/>
    </source>
</evidence>
<dbReference type="GO" id="GO:0004222">
    <property type="term" value="F:metalloendopeptidase activity"/>
    <property type="evidence" value="ECO:0007669"/>
    <property type="project" value="InterPro"/>
</dbReference>
<comment type="caution">
    <text evidence="11">The sequence shown here is derived from an EMBL/GenBank/DDBJ whole genome shotgun (WGS) entry which is preliminary data.</text>
</comment>
<dbReference type="InterPro" id="IPR001577">
    <property type="entry name" value="Peptidase_M8"/>
</dbReference>
<feature type="region of interest" description="Disordered" evidence="9">
    <location>
        <begin position="606"/>
        <end position="625"/>
    </location>
</feature>
<dbReference type="Proteomes" id="UP000481153">
    <property type="component" value="Unassembled WGS sequence"/>
</dbReference>
<evidence type="ECO:0000256" key="10">
    <source>
        <dbReference type="SAM" id="SignalP"/>
    </source>
</evidence>
<keyword evidence="4" id="KW-0378">Hydrolase</keyword>
<evidence type="ECO:0000256" key="8">
    <source>
        <dbReference type="PIRSR" id="PIRSR601577-2"/>
    </source>
</evidence>
<dbReference type="FunFam" id="3.90.132.10:FF:000001">
    <property type="entry name" value="leishmanolysin-like peptidase isoform X2"/>
    <property type="match status" value="1"/>
</dbReference>
<dbReference type="SUPFAM" id="SSF55486">
    <property type="entry name" value="Metalloproteases ('zincins'), catalytic domain"/>
    <property type="match status" value="1"/>
</dbReference>
<dbReference type="GO" id="GO:0006508">
    <property type="term" value="P:proteolysis"/>
    <property type="evidence" value="ECO:0007669"/>
    <property type="project" value="UniProtKB-KW"/>
</dbReference>
<protein>
    <recommendedName>
        <fullName evidence="13">Leishmanolysin-like peptidase</fullName>
    </recommendedName>
</protein>
<dbReference type="GO" id="GO:0046872">
    <property type="term" value="F:metal ion binding"/>
    <property type="evidence" value="ECO:0007669"/>
    <property type="project" value="UniProtKB-KW"/>
</dbReference>
<feature type="active site" evidence="7">
    <location>
        <position position="251"/>
    </location>
</feature>
<dbReference type="GO" id="GO:0016020">
    <property type="term" value="C:membrane"/>
    <property type="evidence" value="ECO:0007669"/>
    <property type="project" value="InterPro"/>
</dbReference>
<evidence type="ECO:0000313" key="12">
    <source>
        <dbReference type="Proteomes" id="UP000481153"/>
    </source>
</evidence>
<evidence type="ECO:0008006" key="13">
    <source>
        <dbReference type="Google" id="ProtNLM"/>
    </source>
</evidence>
<feature type="binding site" evidence="8">
    <location>
        <position position="355"/>
    </location>
    <ligand>
        <name>Zn(2+)</name>
        <dbReference type="ChEBI" id="CHEBI:29105"/>
        <note>catalytic</note>
    </ligand>
</feature>
<organism evidence="11 12">
    <name type="scientific">Aphanomyces euteiches</name>
    <dbReference type="NCBI Taxonomy" id="100861"/>
    <lineage>
        <taxon>Eukaryota</taxon>
        <taxon>Sar</taxon>
        <taxon>Stramenopiles</taxon>
        <taxon>Oomycota</taxon>
        <taxon>Saprolegniomycetes</taxon>
        <taxon>Saprolegniales</taxon>
        <taxon>Verrucalvaceae</taxon>
        <taxon>Aphanomyces</taxon>
    </lineage>
</organism>
<keyword evidence="12" id="KW-1185">Reference proteome</keyword>
<gene>
    <name evidence="11" type="ORF">Ae201684_007581</name>
</gene>
<feature type="chain" id="PRO_5026328788" description="Leishmanolysin-like peptidase" evidence="10">
    <location>
        <begin position="20"/>
        <end position="731"/>
    </location>
</feature>
<reference evidence="11 12" key="1">
    <citation type="submission" date="2019-07" db="EMBL/GenBank/DDBJ databases">
        <title>Genomics analysis of Aphanomyces spp. identifies a new class of oomycete effector associated with host adaptation.</title>
        <authorList>
            <person name="Gaulin E."/>
        </authorList>
    </citation>
    <scope>NUCLEOTIDE SEQUENCE [LARGE SCALE GENOMIC DNA]</scope>
    <source>
        <strain evidence="11 12">ATCC 201684</strain>
    </source>
</reference>
<evidence type="ECO:0000256" key="4">
    <source>
        <dbReference type="ARBA" id="ARBA00022801"/>
    </source>
</evidence>
<keyword evidence="2" id="KW-0645">Protease</keyword>
<keyword evidence="3 8" id="KW-0479">Metal-binding</keyword>
<proteinExistence type="inferred from homology"/>
<evidence type="ECO:0000256" key="3">
    <source>
        <dbReference type="ARBA" id="ARBA00022723"/>
    </source>
</evidence>
<sequence length="731" mass="77387">MQATTLIVALAALVRAVATAELMHDCGHNHIVSDIPRSAPQEYDDSHPQLRMLMAEVDASGAATSVDSTAVYQKLRITPFYDDASVNALSSTLSSYLKSKLVPDAIDFWRSTLSVVPLSGPWYAQPSCATTWATTPVVCKTVSSAPKCYEQTIPASHLASMKYCSTCPRTGCVGGVCNTTAAGSGVPDTDYMLYVRAVRTTMCNSNVLAYATVCQIDQFDRPTMGMINFCPQRLSADAADYKAQIGVALHEIGHALGFSSQMYARMRYPDGSPRTPRDASGDPPTQTSYTCPNGYVANAIQMPSDSTVQFFTERGHSVAKLVTSNVLAFVRSYFNCSTLNGAEIEDQESGCLGSHWEERLFESELMSPLQSFSMAVSGLTLAYFQDSGWYQVNLTSAQRMFWGANRGCAFATDACIQGTPASPIPVPDDHFCVNASTDGCYADLTSIGFCSLQTWPSTMIPSYDRYFADPSIGGNSYPDYCPLLRGSKSGDCSVPSNLDTPTGTSINLLGETYGPSSFCTKSSLLTYSNDGWSFPSRTTGCYAMMCLADGTINVTVVGAAAPVQCTAKGQVKTVVGFRGALTCPDPAIVCAGLPCMPNCSPRTSDSETSITVPAPPPTSTLNSSVAATPTITISLTTPPPTPGNATNASSTISPTITYPPTPPPVATHATFPATTRPPVATLAPATTLVVNKTTLTTIPPNETTTSAPKQTKSAAGKPILITTAILCLTLV</sequence>
<keyword evidence="10" id="KW-0732">Signal</keyword>
<comment type="similarity">
    <text evidence="1">Belongs to the peptidase M8 family.</text>
</comment>
<dbReference type="Gene3D" id="3.10.170.20">
    <property type="match status" value="1"/>
</dbReference>
<evidence type="ECO:0000256" key="7">
    <source>
        <dbReference type="PIRSR" id="PIRSR601577-1"/>
    </source>
</evidence>
<dbReference type="GO" id="GO:0005737">
    <property type="term" value="C:cytoplasm"/>
    <property type="evidence" value="ECO:0007669"/>
    <property type="project" value="TreeGrafter"/>
</dbReference>
<name>A0A6G0X7K1_9STRA</name>
<dbReference type="Gene3D" id="2.10.55.10">
    <property type="entry name" value="Leishmanolysin domain 3"/>
    <property type="match status" value="1"/>
</dbReference>
<dbReference type="VEuPathDB" id="FungiDB:AeMF1_001123"/>
<keyword evidence="6 8" id="KW-0482">Metalloprotease</keyword>
<evidence type="ECO:0000256" key="9">
    <source>
        <dbReference type="SAM" id="MobiDB-lite"/>
    </source>
</evidence>
<evidence type="ECO:0000256" key="5">
    <source>
        <dbReference type="ARBA" id="ARBA00022833"/>
    </source>
</evidence>
<evidence type="ECO:0000256" key="6">
    <source>
        <dbReference type="ARBA" id="ARBA00023049"/>
    </source>
</evidence>
<feature type="signal peptide" evidence="10">
    <location>
        <begin position="1"/>
        <end position="19"/>
    </location>
</feature>
<dbReference type="PANTHER" id="PTHR10942:SF0">
    <property type="entry name" value="LEISHMANOLYSIN-LIKE PEPTIDASE"/>
    <property type="match status" value="1"/>
</dbReference>
<dbReference type="GO" id="GO:0007155">
    <property type="term" value="P:cell adhesion"/>
    <property type="evidence" value="ECO:0007669"/>
    <property type="project" value="InterPro"/>
</dbReference>
<dbReference type="EMBL" id="VJMJ01000090">
    <property type="protein sequence ID" value="KAF0735988.1"/>
    <property type="molecule type" value="Genomic_DNA"/>
</dbReference>